<gene>
    <name evidence="13" type="ORF">FH5T_02040</name>
</gene>
<dbReference type="Pfam" id="PF07494">
    <property type="entry name" value="Reg_prop"/>
    <property type="match status" value="6"/>
</dbReference>
<feature type="domain" description="HTH araC/xylS-type" evidence="10">
    <location>
        <begin position="1223"/>
        <end position="1321"/>
    </location>
</feature>
<keyword evidence="8" id="KW-0472">Membrane</keyword>
<dbReference type="PANTHER" id="PTHR43547:SF2">
    <property type="entry name" value="HYBRID SIGNAL TRANSDUCTION HISTIDINE KINASE C"/>
    <property type="match status" value="1"/>
</dbReference>
<evidence type="ECO:0000256" key="3">
    <source>
        <dbReference type="ARBA" id="ARBA00022553"/>
    </source>
</evidence>
<name>A0ABN4CWI9_9BACT</name>
<feature type="domain" description="Response regulatory" evidence="12">
    <location>
        <begin position="1077"/>
        <end position="1192"/>
    </location>
</feature>
<comment type="catalytic activity">
    <reaction evidence="1">
        <text>ATP + protein L-histidine = ADP + protein N-phospho-L-histidine.</text>
        <dbReference type="EC" id="2.7.13.3"/>
    </reaction>
</comment>
<dbReference type="InterPro" id="IPR011110">
    <property type="entry name" value="Reg_prop"/>
</dbReference>
<keyword evidence="13" id="KW-0808">Transferase</keyword>
<dbReference type="EMBL" id="CP007451">
    <property type="protein sequence ID" value="AHW58766.1"/>
    <property type="molecule type" value="Genomic_DNA"/>
</dbReference>
<dbReference type="Proteomes" id="UP000023772">
    <property type="component" value="Chromosome"/>
</dbReference>
<dbReference type="InterPro" id="IPR018060">
    <property type="entry name" value="HTH_AraC"/>
</dbReference>
<evidence type="ECO:0000259" key="12">
    <source>
        <dbReference type="PROSITE" id="PS50110"/>
    </source>
</evidence>
<dbReference type="Pfam" id="PF12833">
    <property type="entry name" value="HTH_18"/>
    <property type="match status" value="1"/>
</dbReference>
<keyword evidence="8" id="KW-0812">Transmembrane</keyword>
<evidence type="ECO:0000259" key="11">
    <source>
        <dbReference type="PROSITE" id="PS50109"/>
    </source>
</evidence>
<sequence length="1323" mass="152217">MRRVLFFILCSLLCLGNVQAANFNFNSLSVKDGLPDNYIHDIVQDSYGFMWIVTANKLSRFDGYNFKNYPLIPEGPDVYSINEDANKNIWVQAGNKYYRYNREKDILEEDITSALQSLSIPSNNIDLLVIDHDGNLWCQTEDTLVFCDLNNNWQSCIILPYGNKLEWIECREGHAFFLFEDGMIGELNHEYNKIVERSRLSLSVYPHHRMYLDHSLNLWFYTSHSPEDILQYYNPETKELKAFRNKDNKDFSFITSIMDDGHGNIWIGTDSDGITVYNLHEKSYRNIKYDQENSFSLPSNHIKCFYYDSQNIMWVGTSKRGIGYTAIDQSFFERCNVSNEDDISCILEDYKGNLWFGFDGEGISKIDVITDKSTIFNLEQGTLPEDLVVCSFIDSKGRIWVGTYGGGVCYYENEKFNVVAYKTEAGEENPLRYIRAIEEDAEGNIWIGTVAKGLFCYSNNGSFSKYSIQNSDIQSNGITDLYCRQGNKLYIGTTAGACIWDVASDNFVRVMNVDHDGLGQDSYVNCIFRDSRNLLWIGGKNGISVLDDNQNLITHLKVENGLTNNFVRAISEDLDKNLWLTSDYGVTNIVVDYDLNSKTYHFRCYRYYDEDGLGDVTFNNHSILCNTDGEILMGGIGGYIRVLPESIPDFNYNQQIEFTALYIGSDRIEVGEPLKNQEVILGENIQLLNEISLDYKYNNFAIDVSSFDFRSLNKTIFAYRLNDDSEWIQFRGNTIYFNELSPGIYNLNVKTVTSDENKNSAYSSLLINMRPPFWLSPIAYFLYFIMIILTAIALVIYFRRKNMLKIKMHKLEMEIANQKEMEEEKMRFFTNVSHDLRTPLSLIITPLERLISSANFEKNIIEELELIYRNAQLLMREVNQLLDLRKLDSGRSKLKLSHGNLNDFINQVCNTFTPYSIKRGIPIVVQLKSSSIEMDFDRNKLQRVLTNLLSNAFKFNVEGGSVKVIVDVITESGKQYALIEVVDTGIGIKEENLSRVFDRFYQETHQSTYIGTGIGLHIAKEYVLLHGGEIEVQQNEPQGSIFRVKLPIQNNLESFIESEENIEHIGEETKGEVQEDPILIVEDNDDFRHFIRNCLKDNYPVIEAGDGAKALEIMDKQPVKMVVSDIMMPVMDGLELCNRIKGDIRFSHIPVMLLTARTAEEHILEGLKEGADEYIIKPFNVEILLLRIEKLLEWRRNSHHKFQTVDIEPGDITISSLDEKLIKQAIHLVEENMDNQDFSVEELSAEIGMSRGHLYKKLMTITGKSPLEFIRIIRIKRGKQLVEESQLSISEIAYSIGFSPKQFSKHFKDLYGKLPSAWQKHNP</sequence>
<dbReference type="SUPFAM" id="SSF63829">
    <property type="entry name" value="Calcium-dependent phosphotriesterase"/>
    <property type="match status" value="3"/>
</dbReference>
<dbReference type="Gene3D" id="3.40.50.2300">
    <property type="match status" value="1"/>
</dbReference>
<dbReference type="PROSITE" id="PS01124">
    <property type="entry name" value="HTH_ARAC_FAMILY_2"/>
    <property type="match status" value="1"/>
</dbReference>
<dbReference type="Gene3D" id="1.10.287.130">
    <property type="match status" value="1"/>
</dbReference>
<dbReference type="InterPro" id="IPR013783">
    <property type="entry name" value="Ig-like_fold"/>
</dbReference>
<dbReference type="CDD" id="cd17574">
    <property type="entry name" value="REC_OmpR"/>
    <property type="match status" value="1"/>
</dbReference>
<evidence type="ECO:0000256" key="2">
    <source>
        <dbReference type="ARBA" id="ARBA00012438"/>
    </source>
</evidence>
<dbReference type="SMART" id="SM00448">
    <property type="entry name" value="REC"/>
    <property type="match status" value="1"/>
</dbReference>
<dbReference type="PANTHER" id="PTHR43547">
    <property type="entry name" value="TWO-COMPONENT HISTIDINE KINASE"/>
    <property type="match status" value="1"/>
</dbReference>
<dbReference type="InterPro" id="IPR001789">
    <property type="entry name" value="Sig_transdc_resp-reg_receiver"/>
</dbReference>
<keyword evidence="5" id="KW-0238">DNA-binding</keyword>
<dbReference type="PROSITE" id="PS50109">
    <property type="entry name" value="HIS_KIN"/>
    <property type="match status" value="1"/>
</dbReference>
<evidence type="ECO:0000256" key="8">
    <source>
        <dbReference type="SAM" id="Phobius"/>
    </source>
</evidence>
<evidence type="ECO:0000256" key="6">
    <source>
        <dbReference type="ARBA" id="ARBA00023163"/>
    </source>
</evidence>
<dbReference type="Pfam" id="PF00512">
    <property type="entry name" value="HisKA"/>
    <property type="match status" value="1"/>
</dbReference>
<keyword evidence="14" id="KW-1185">Reference proteome</keyword>
<dbReference type="CDD" id="cd00075">
    <property type="entry name" value="HATPase"/>
    <property type="match status" value="1"/>
</dbReference>
<dbReference type="InterPro" id="IPR003594">
    <property type="entry name" value="HATPase_dom"/>
</dbReference>
<dbReference type="InterPro" id="IPR009057">
    <property type="entry name" value="Homeodomain-like_sf"/>
</dbReference>
<dbReference type="InterPro" id="IPR011006">
    <property type="entry name" value="CheY-like_superfamily"/>
</dbReference>
<dbReference type="InterPro" id="IPR005467">
    <property type="entry name" value="His_kinase_dom"/>
</dbReference>
<dbReference type="EC" id="2.7.13.3" evidence="2"/>
<dbReference type="PRINTS" id="PR00344">
    <property type="entry name" value="BCTRLSENSOR"/>
</dbReference>
<dbReference type="PROSITE" id="PS50110">
    <property type="entry name" value="RESPONSE_REGULATORY"/>
    <property type="match status" value="1"/>
</dbReference>
<dbReference type="SUPFAM" id="SSF47384">
    <property type="entry name" value="Homodimeric domain of signal transducing histidine kinase"/>
    <property type="match status" value="1"/>
</dbReference>
<dbReference type="Pfam" id="PF00072">
    <property type="entry name" value="Response_reg"/>
    <property type="match status" value="1"/>
</dbReference>
<reference evidence="13 14" key="1">
    <citation type="submission" date="2014-03" db="EMBL/GenBank/DDBJ databases">
        <title>Complete genome sequence of a deeply braunched marine Bacteroidia bacterium Draconibacterium orientale type strain FH5T.</title>
        <authorList>
            <person name="Li X."/>
            <person name="Wang X."/>
            <person name="Xie Z."/>
            <person name="Du Z."/>
            <person name="Chen G."/>
        </authorList>
    </citation>
    <scope>NUCLEOTIDE SEQUENCE [LARGE SCALE GENOMIC DNA]</scope>
    <source>
        <strain evidence="13 14">FH5</strain>
    </source>
</reference>
<dbReference type="SUPFAM" id="SSF52172">
    <property type="entry name" value="CheY-like"/>
    <property type="match status" value="1"/>
</dbReference>
<evidence type="ECO:0000256" key="7">
    <source>
        <dbReference type="PROSITE-ProRule" id="PRU00169"/>
    </source>
</evidence>
<evidence type="ECO:0000259" key="10">
    <source>
        <dbReference type="PROSITE" id="PS01124"/>
    </source>
</evidence>
<evidence type="ECO:0000256" key="1">
    <source>
        <dbReference type="ARBA" id="ARBA00000085"/>
    </source>
</evidence>
<evidence type="ECO:0000256" key="9">
    <source>
        <dbReference type="SAM" id="SignalP"/>
    </source>
</evidence>
<dbReference type="PROSITE" id="PS00041">
    <property type="entry name" value="HTH_ARAC_FAMILY_1"/>
    <property type="match status" value="1"/>
</dbReference>
<dbReference type="SMART" id="SM00388">
    <property type="entry name" value="HisKA"/>
    <property type="match status" value="1"/>
</dbReference>
<proteinExistence type="predicted"/>
<dbReference type="Gene3D" id="3.30.565.10">
    <property type="entry name" value="Histidine kinase-like ATPase, C-terminal domain"/>
    <property type="match status" value="1"/>
</dbReference>
<dbReference type="InterPro" id="IPR003661">
    <property type="entry name" value="HisK_dim/P_dom"/>
</dbReference>
<dbReference type="Gene3D" id="2.130.10.10">
    <property type="entry name" value="YVTN repeat-like/Quinoprotein amine dehydrogenase"/>
    <property type="match status" value="2"/>
</dbReference>
<dbReference type="SMART" id="SM00342">
    <property type="entry name" value="HTH_ARAC"/>
    <property type="match status" value="1"/>
</dbReference>
<dbReference type="InterPro" id="IPR036890">
    <property type="entry name" value="HATPase_C_sf"/>
</dbReference>
<feature type="domain" description="Histidine kinase" evidence="11">
    <location>
        <begin position="831"/>
        <end position="1050"/>
    </location>
</feature>
<dbReference type="SUPFAM" id="SSF46689">
    <property type="entry name" value="Homeodomain-like"/>
    <property type="match status" value="1"/>
</dbReference>
<evidence type="ECO:0000256" key="5">
    <source>
        <dbReference type="ARBA" id="ARBA00023125"/>
    </source>
</evidence>
<dbReference type="Gene3D" id="2.60.40.10">
    <property type="entry name" value="Immunoglobulins"/>
    <property type="match status" value="1"/>
</dbReference>
<feature type="modified residue" description="4-aspartylphosphate" evidence="7">
    <location>
        <position position="1125"/>
    </location>
</feature>
<dbReference type="SMART" id="SM00387">
    <property type="entry name" value="HATPase_c"/>
    <property type="match status" value="1"/>
</dbReference>
<keyword evidence="9" id="KW-0732">Signal</keyword>
<dbReference type="InterPro" id="IPR036097">
    <property type="entry name" value="HisK_dim/P_sf"/>
</dbReference>
<dbReference type="CDD" id="cd00082">
    <property type="entry name" value="HisKA"/>
    <property type="match status" value="1"/>
</dbReference>
<dbReference type="InterPro" id="IPR004358">
    <property type="entry name" value="Sig_transdc_His_kin-like_C"/>
</dbReference>
<dbReference type="InterPro" id="IPR018062">
    <property type="entry name" value="HTH_AraC-typ_CS"/>
</dbReference>
<accession>A0ABN4CWI9</accession>
<dbReference type="Gene3D" id="1.10.10.60">
    <property type="entry name" value="Homeodomain-like"/>
    <property type="match status" value="1"/>
</dbReference>
<evidence type="ECO:0000313" key="13">
    <source>
        <dbReference type="EMBL" id="AHW58766.1"/>
    </source>
</evidence>
<dbReference type="InterPro" id="IPR015943">
    <property type="entry name" value="WD40/YVTN_repeat-like_dom_sf"/>
</dbReference>
<evidence type="ECO:0000256" key="4">
    <source>
        <dbReference type="ARBA" id="ARBA00023015"/>
    </source>
</evidence>
<evidence type="ECO:0000313" key="14">
    <source>
        <dbReference type="Proteomes" id="UP000023772"/>
    </source>
</evidence>
<feature type="chain" id="PRO_5046257306" description="histidine kinase" evidence="9">
    <location>
        <begin position="21"/>
        <end position="1323"/>
    </location>
</feature>
<dbReference type="SUPFAM" id="SSF55874">
    <property type="entry name" value="ATPase domain of HSP90 chaperone/DNA topoisomerase II/histidine kinase"/>
    <property type="match status" value="1"/>
</dbReference>
<dbReference type="GO" id="GO:0016301">
    <property type="term" value="F:kinase activity"/>
    <property type="evidence" value="ECO:0007669"/>
    <property type="project" value="UniProtKB-KW"/>
</dbReference>
<feature type="transmembrane region" description="Helical" evidence="8">
    <location>
        <begin position="773"/>
        <end position="798"/>
    </location>
</feature>
<organism evidence="13 14">
    <name type="scientific">Draconibacterium orientale</name>
    <dbReference type="NCBI Taxonomy" id="1168034"/>
    <lineage>
        <taxon>Bacteria</taxon>
        <taxon>Pseudomonadati</taxon>
        <taxon>Bacteroidota</taxon>
        <taxon>Bacteroidia</taxon>
        <taxon>Marinilabiliales</taxon>
        <taxon>Prolixibacteraceae</taxon>
        <taxon>Draconibacterium</taxon>
    </lineage>
</organism>
<dbReference type="Pfam" id="PF02518">
    <property type="entry name" value="HATPase_c"/>
    <property type="match status" value="1"/>
</dbReference>
<protein>
    <recommendedName>
        <fullName evidence="2">histidine kinase</fullName>
        <ecNumber evidence="2">2.7.13.3</ecNumber>
    </recommendedName>
</protein>
<keyword evidence="13" id="KW-0418">Kinase</keyword>
<keyword evidence="8" id="KW-1133">Transmembrane helix</keyword>
<keyword evidence="3 7" id="KW-0597">Phosphoprotein</keyword>
<keyword evidence="6" id="KW-0804">Transcription</keyword>
<feature type="signal peptide" evidence="9">
    <location>
        <begin position="1"/>
        <end position="20"/>
    </location>
</feature>
<keyword evidence="4" id="KW-0805">Transcription regulation</keyword>